<keyword evidence="4 10" id="KW-0963">Cytoplasm</keyword>
<evidence type="ECO:0000256" key="11">
    <source>
        <dbReference type="RuleBase" id="RU004478"/>
    </source>
</evidence>
<gene>
    <name evidence="10" type="primary">grpE</name>
    <name evidence="14" type="ORF">MPLG2_0136</name>
</gene>
<dbReference type="GO" id="GO:0042803">
    <property type="term" value="F:protein homodimerization activity"/>
    <property type="evidence" value="ECO:0007669"/>
    <property type="project" value="InterPro"/>
</dbReference>
<dbReference type="GO" id="GO:0051082">
    <property type="term" value="F:unfolded protein binding"/>
    <property type="evidence" value="ECO:0007669"/>
    <property type="project" value="TreeGrafter"/>
</dbReference>
<dbReference type="CDD" id="cd00446">
    <property type="entry name" value="GrpE"/>
    <property type="match status" value="1"/>
</dbReference>
<comment type="similarity">
    <text evidence="2 10 11">Belongs to the GrpE family.</text>
</comment>
<dbReference type="Pfam" id="PF01025">
    <property type="entry name" value="GrpE"/>
    <property type="match status" value="1"/>
</dbReference>
<evidence type="ECO:0000256" key="13">
    <source>
        <dbReference type="SAM" id="MobiDB-lite"/>
    </source>
</evidence>
<dbReference type="SUPFAM" id="SSF58014">
    <property type="entry name" value="Coiled-coil domain of nucleotide exchange factor GrpE"/>
    <property type="match status" value="1"/>
</dbReference>
<dbReference type="Gene3D" id="2.30.22.10">
    <property type="entry name" value="Head domain of nucleotide exchange factor GrpE"/>
    <property type="match status" value="1"/>
</dbReference>
<dbReference type="InterPro" id="IPR013805">
    <property type="entry name" value="GrpE_CC"/>
</dbReference>
<evidence type="ECO:0000313" key="15">
    <source>
        <dbReference type="Proteomes" id="UP000238164"/>
    </source>
</evidence>
<dbReference type="InterPro" id="IPR000740">
    <property type="entry name" value="GrpE"/>
</dbReference>
<dbReference type="InterPro" id="IPR009012">
    <property type="entry name" value="GrpE_head"/>
</dbReference>
<evidence type="ECO:0000256" key="8">
    <source>
        <dbReference type="ARBA" id="ARBA00072274"/>
    </source>
</evidence>
<dbReference type="GO" id="GO:0051087">
    <property type="term" value="F:protein-folding chaperone binding"/>
    <property type="evidence" value="ECO:0007669"/>
    <property type="project" value="InterPro"/>
</dbReference>
<evidence type="ECO:0000256" key="5">
    <source>
        <dbReference type="ARBA" id="ARBA00023016"/>
    </source>
</evidence>
<dbReference type="PANTHER" id="PTHR21237">
    <property type="entry name" value="GRPE PROTEIN"/>
    <property type="match status" value="1"/>
</dbReference>
<accession>A0A2N9JAH5</accession>
<dbReference type="PRINTS" id="PR00773">
    <property type="entry name" value="GRPEPROTEIN"/>
</dbReference>
<sequence>MTNEEQLPADHPVTPDEAEGLVEESTLADATTPEGFNDSIVSAKISELEELAAERTADLQRLHAEYANYKKRVDRDRALARQGGIEAVVLDLLPVLDSIEGAREHDELTGGFKLVADEIEKVGAKYGLSVYGEVGDPFDPNVHEALMHVPMPGVEVTTVSAVMQKGVRLNDRVLRPARVGVAEPE</sequence>
<name>A0A2N9JAH5_9ACTN</name>
<evidence type="ECO:0000313" key="14">
    <source>
        <dbReference type="EMBL" id="SPD85172.1"/>
    </source>
</evidence>
<dbReference type="Proteomes" id="UP000238164">
    <property type="component" value="Chromosome 1"/>
</dbReference>
<dbReference type="Gene3D" id="3.90.20.20">
    <property type="match status" value="1"/>
</dbReference>
<feature type="region of interest" description="Disordered" evidence="13">
    <location>
        <begin position="1"/>
        <end position="35"/>
    </location>
</feature>
<evidence type="ECO:0000256" key="9">
    <source>
        <dbReference type="ARBA" id="ARBA00076414"/>
    </source>
</evidence>
<feature type="coiled-coil region" evidence="12">
    <location>
        <begin position="45"/>
        <end position="79"/>
    </location>
</feature>
<evidence type="ECO:0000256" key="12">
    <source>
        <dbReference type="SAM" id="Coils"/>
    </source>
</evidence>
<evidence type="ECO:0000256" key="7">
    <source>
        <dbReference type="ARBA" id="ARBA00053401"/>
    </source>
</evidence>
<evidence type="ECO:0000256" key="4">
    <source>
        <dbReference type="ARBA" id="ARBA00022490"/>
    </source>
</evidence>
<dbReference type="KEGG" id="mgg:MPLG2_0136"/>
<dbReference type="PANTHER" id="PTHR21237:SF23">
    <property type="entry name" value="GRPE PROTEIN HOMOLOG, MITOCHONDRIAL"/>
    <property type="match status" value="1"/>
</dbReference>
<dbReference type="EMBL" id="LT985188">
    <property type="protein sequence ID" value="SPD85172.1"/>
    <property type="molecule type" value="Genomic_DNA"/>
</dbReference>
<proteinExistence type="inferred from homology"/>
<keyword evidence="6 10" id="KW-0143">Chaperone</keyword>
<keyword evidence="5 10" id="KW-0346">Stress response</keyword>
<dbReference type="AlphaFoldDB" id="A0A2N9JAH5"/>
<comment type="subunit">
    <text evidence="3 10">Homodimer.</text>
</comment>
<evidence type="ECO:0000256" key="2">
    <source>
        <dbReference type="ARBA" id="ARBA00009054"/>
    </source>
</evidence>
<dbReference type="GO" id="GO:0000774">
    <property type="term" value="F:adenyl-nucleotide exchange factor activity"/>
    <property type="evidence" value="ECO:0007669"/>
    <property type="project" value="InterPro"/>
</dbReference>
<evidence type="ECO:0000256" key="10">
    <source>
        <dbReference type="HAMAP-Rule" id="MF_01151"/>
    </source>
</evidence>
<dbReference type="FunFam" id="2.30.22.10:FF:000001">
    <property type="entry name" value="Protein GrpE"/>
    <property type="match status" value="1"/>
</dbReference>
<evidence type="ECO:0000256" key="6">
    <source>
        <dbReference type="ARBA" id="ARBA00023186"/>
    </source>
</evidence>
<evidence type="ECO:0000256" key="3">
    <source>
        <dbReference type="ARBA" id="ARBA00011738"/>
    </source>
</evidence>
<dbReference type="GO" id="GO:0005737">
    <property type="term" value="C:cytoplasm"/>
    <property type="evidence" value="ECO:0007669"/>
    <property type="project" value="UniProtKB-SubCell"/>
</dbReference>
<reference evidence="14 15" key="1">
    <citation type="submission" date="2018-02" db="EMBL/GenBank/DDBJ databases">
        <authorList>
            <person name="Cohen D.B."/>
            <person name="Kent A.D."/>
        </authorList>
    </citation>
    <scope>NUCLEOTIDE SEQUENCE [LARGE SCALE GENOMIC DNA]</scope>
    <source>
        <strain evidence="14">1</strain>
    </source>
</reference>
<comment type="function">
    <text evidence="7 10">Participates actively in the response to hyperosmotic and heat shock by preventing the aggregation of stress-denatured proteins, in association with DnaK and GrpE. It is the nucleotide exchange factor for DnaK and may function as a thermosensor. Unfolded proteins bind initially to DnaJ; upon interaction with the DnaJ-bound protein, DnaK hydrolyzes its bound ATP, resulting in the formation of a stable complex. GrpE releases ADP from DnaK; ATP binding to DnaK triggers the release of the substrate protein, thus completing the reaction cycle. Several rounds of ATP-dependent interactions between DnaJ, DnaK and GrpE are required for fully efficient folding.</text>
</comment>
<evidence type="ECO:0000256" key="1">
    <source>
        <dbReference type="ARBA" id="ARBA00004496"/>
    </source>
</evidence>
<dbReference type="OrthoDB" id="5191115at2"/>
<dbReference type="SUPFAM" id="SSF51064">
    <property type="entry name" value="Head domain of nucleotide exchange factor GrpE"/>
    <property type="match status" value="1"/>
</dbReference>
<dbReference type="GO" id="GO:0006457">
    <property type="term" value="P:protein folding"/>
    <property type="evidence" value="ECO:0007669"/>
    <property type="project" value="InterPro"/>
</dbReference>
<protein>
    <recommendedName>
        <fullName evidence="8 10">Protein GrpE</fullName>
    </recommendedName>
    <alternativeName>
        <fullName evidence="9 10">HSP-70 cofactor</fullName>
    </alternativeName>
</protein>
<organism evidence="14 15">
    <name type="scientific">Micropruina glycogenica</name>
    <dbReference type="NCBI Taxonomy" id="75385"/>
    <lineage>
        <taxon>Bacteria</taxon>
        <taxon>Bacillati</taxon>
        <taxon>Actinomycetota</taxon>
        <taxon>Actinomycetes</taxon>
        <taxon>Propionibacteriales</taxon>
        <taxon>Nocardioidaceae</taxon>
        <taxon>Micropruina</taxon>
    </lineage>
</organism>
<dbReference type="HAMAP" id="MF_01151">
    <property type="entry name" value="GrpE"/>
    <property type="match status" value="1"/>
</dbReference>
<keyword evidence="12" id="KW-0175">Coiled coil</keyword>
<comment type="subcellular location">
    <subcellularLocation>
        <location evidence="1 10">Cytoplasm</location>
    </subcellularLocation>
</comment>
<keyword evidence="15" id="KW-1185">Reference proteome</keyword>